<protein>
    <recommendedName>
        <fullName evidence="3">Transmembrane protein</fullName>
    </recommendedName>
</protein>
<feature type="chain" id="PRO_5017391559" description="Transmembrane protein" evidence="1">
    <location>
        <begin position="19"/>
        <end position="41"/>
    </location>
</feature>
<organism evidence="2">
    <name type="scientific">Medicago truncatula</name>
    <name type="common">Barrel medic</name>
    <name type="synonym">Medicago tribuloides</name>
    <dbReference type="NCBI Taxonomy" id="3880"/>
    <lineage>
        <taxon>Eukaryota</taxon>
        <taxon>Viridiplantae</taxon>
        <taxon>Streptophyta</taxon>
        <taxon>Embryophyta</taxon>
        <taxon>Tracheophyta</taxon>
        <taxon>Spermatophyta</taxon>
        <taxon>Magnoliopsida</taxon>
        <taxon>eudicotyledons</taxon>
        <taxon>Gunneridae</taxon>
        <taxon>Pentapetalae</taxon>
        <taxon>rosids</taxon>
        <taxon>fabids</taxon>
        <taxon>Fabales</taxon>
        <taxon>Fabaceae</taxon>
        <taxon>Papilionoideae</taxon>
        <taxon>50 kb inversion clade</taxon>
        <taxon>NPAAA clade</taxon>
        <taxon>Hologalegina</taxon>
        <taxon>IRL clade</taxon>
        <taxon>Trifolieae</taxon>
        <taxon>Medicago</taxon>
    </lineage>
</organism>
<dbReference type="Proteomes" id="UP000265566">
    <property type="component" value="Chromosome 5"/>
</dbReference>
<evidence type="ECO:0000256" key="1">
    <source>
        <dbReference type="SAM" id="SignalP"/>
    </source>
</evidence>
<comment type="caution">
    <text evidence="2">The sequence shown here is derived from an EMBL/GenBank/DDBJ whole genome shotgun (WGS) entry which is preliminary data.</text>
</comment>
<dbReference type="AlphaFoldDB" id="A0A396HUW7"/>
<evidence type="ECO:0008006" key="3">
    <source>
        <dbReference type="Google" id="ProtNLM"/>
    </source>
</evidence>
<dbReference type="Gramene" id="rna32643">
    <property type="protein sequence ID" value="RHN57142.1"/>
    <property type="gene ID" value="gene32643"/>
</dbReference>
<evidence type="ECO:0000313" key="2">
    <source>
        <dbReference type="EMBL" id="RHN57142.1"/>
    </source>
</evidence>
<name>A0A396HUW7_MEDTR</name>
<accession>A0A396HUW7</accession>
<proteinExistence type="predicted"/>
<keyword evidence="1" id="KW-0732">Signal</keyword>
<gene>
    <name evidence="2" type="ORF">MtrunA17_Chr5g0437191</name>
</gene>
<reference evidence="2" key="1">
    <citation type="journal article" date="2018" name="Nat. Plants">
        <title>Whole-genome landscape of Medicago truncatula symbiotic genes.</title>
        <authorList>
            <person name="Pecrix Y."/>
            <person name="Gamas P."/>
            <person name="Carrere S."/>
        </authorList>
    </citation>
    <scope>NUCLEOTIDE SEQUENCE</scope>
    <source>
        <tissue evidence="2">Leaves</tissue>
    </source>
</reference>
<dbReference type="EMBL" id="PSQE01000005">
    <property type="protein sequence ID" value="RHN57142.1"/>
    <property type="molecule type" value="Genomic_DNA"/>
</dbReference>
<feature type="signal peptide" evidence="1">
    <location>
        <begin position="1"/>
        <end position="18"/>
    </location>
</feature>
<sequence length="41" mass="4944">MFIHFVCVHCVLIMQILVKKNIIYDKTFLSIFQSNYLTCLY</sequence>